<dbReference type="EMBL" id="BLIR01000003">
    <property type="protein sequence ID" value="GFE41160.1"/>
    <property type="molecule type" value="Genomic_DNA"/>
</dbReference>
<evidence type="ECO:0000313" key="1">
    <source>
        <dbReference type="EMBL" id="GFE41160.1"/>
    </source>
</evidence>
<evidence type="ECO:0000313" key="2">
    <source>
        <dbReference type="Proteomes" id="UP000431826"/>
    </source>
</evidence>
<name>A0A640V176_9ACTN</name>
<organism evidence="1 2">
    <name type="scientific">Streptomyces tubercidicus</name>
    <dbReference type="NCBI Taxonomy" id="47759"/>
    <lineage>
        <taxon>Bacteria</taxon>
        <taxon>Bacillati</taxon>
        <taxon>Actinomycetota</taxon>
        <taxon>Actinomycetes</taxon>
        <taxon>Kitasatosporales</taxon>
        <taxon>Streptomycetaceae</taxon>
        <taxon>Streptomyces</taxon>
    </lineage>
</organism>
<dbReference type="Proteomes" id="UP000431826">
    <property type="component" value="Unassembled WGS sequence"/>
</dbReference>
<reference evidence="1 2" key="1">
    <citation type="submission" date="2019-12" db="EMBL/GenBank/DDBJ databases">
        <title>Whole genome shotgun sequence of Streptomyces tubercidicus NBRC 13090.</title>
        <authorList>
            <person name="Ichikawa N."/>
            <person name="Kimura A."/>
            <person name="Kitahashi Y."/>
            <person name="Komaki H."/>
            <person name="Tamura T."/>
        </authorList>
    </citation>
    <scope>NUCLEOTIDE SEQUENCE [LARGE SCALE GENOMIC DNA]</scope>
    <source>
        <strain evidence="1 2">NBRC 13090</strain>
    </source>
</reference>
<keyword evidence="2" id="KW-1185">Reference proteome</keyword>
<comment type="caution">
    <text evidence="1">The sequence shown here is derived from an EMBL/GenBank/DDBJ whole genome shotgun (WGS) entry which is preliminary data.</text>
</comment>
<gene>
    <name evidence="1" type="ORF">Stube_58330</name>
</gene>
<accession>A0A640V176</accession>
<protein>
    <submittedName>
        <fullName evidence="1">Uncharacterized protein</fullName>
    </submittedName>
</protein>
<sequence>MDTGDVLARFAREPRQEATVVVVTSALRASVEDSGDHMAGLSRVRQSLAAIGHRLEAAWSSSYYGKDLVLVRAGKHAVPACLSMEPPAGGSDSGVRHGWAFDFVSLSGSGDERREGLLRACYAISMAARLRRDRPDLRPCRTADVLLRVPGLLSPERGASLLAGVLVRPLGGADEGSGARPGEDPRFPGVPSADAWDVFAQRPPQRGLYAVSDVHDIEWGTLDRESGERVTEGSAHELLPLSTAWLDGSLPVADVLDRAYRLRVRRESLLSRHLRALSDAVAAGGRLFATLGDGLSGVVSDAALMRSAMVTANAESAGRMHSGAGVAPMDERGLTAARRRAHFSLHVTKALKGTGHQERFFHAFGNPLGSRAADSVVGFLSALRRAGPGTPGFHHLAHALRWRDWWHLHLPPTAQGHLDRLFASVQESIPGTSAGA</sequence>
<proteinExistence type="predicted"/>
<dbReference type="AlphaFoldDB" id="A0A640V176"/>